<comment type="caution">
    <text evidence="2">The sequence shown here is derived from an EMBL/GenBank/DDBJ whole genome shotgun (WGS) entry which is preliminary data.</text>
</comment>
<dbReference type="EMBL" id="JBHLUE010000010">
    <property type="protein sequence ID" value="MFC0565052.1"/>
    <property type="molecule type" value="Genomic_DNA"/>
</dbReference>
<keyword evidence="3" id="KW-1185">Reference proteome</keyword>
<accession>A0ABV6NWA0</accession>
<name>A0ABV6NWA0_9ACTN</name>
<feature type="transmembrane region" description="Helical" evidence="1">
    <location>
        <begin position="30"/>
        <end position="52"/>
    </location>
</feature>
<evidence type="ECO:0000256" key="1">
    <source>
        <dbReference type="SAM" id="Phobius"/>
    </source>
</evidence>
<reference evidence="2 3" key="1">
    <citation type="submission" date="2024-09" db="EMBL/GenBank/DDBJ databases">
        <authorList>
            <person name="Sun Q."/>
            <person name="Mori K."/>
        </authorList>
    </citation>
    <scope>NUCLEOTIDE SEQUENCE [LARGE SCALE GENOMIC DNA]</scope>
    <source>
        <strain evidence="2 3">TBRC 2205</strain>
    </source>
</reference>
<keyword evidence="1" id="KW-0812">Transmembrane</keyword>
<keyword evidence="1" id="KW-1133">Transmembrane helix</keyword>
<gene>
    <name evidence="2" type="ORF">ACFFHU_13020</name>
</gene>
<organism evidence="2 3">
    <name type="scientific">Plantactinospora siamensis</name>
    <dbReference type="NCBI Taxonomy" id="555372"/>
    <lineage>
        <taxon>Bacteria</taxon>
        <taxon>Bacillati</taxon>
        <taxon>Actinomycetota</taxon>
        <taxon>Actinomycetes</taxon>
        <taxon>Micromonosporales</taxon>
        <taxon>Micromonosporaceae</taxon>
        <taxon>Plantactinospora</taxon>
    </lineage>
</organism>
<sequence>MIKTAIFGAGFWTWLIILMVRGGATSGLHFFVASGAIATSLACVVLCARYALQRSAAVRHADLKRLLVDISWNAFAAAGSEQNEATVVPFRSLDIPSRRGHQGEPSDFERRR</sequence>
<keyword evidence="1" id="KW-0472">Membrane</keyword>
<proteinExistence type="predicted"/>
<evidence type="ECO:0000313" key="2">
    <source>
        <dbReference type="EMBL" id="MFC0565052.1"/>
    </source>
</evidence>
<dbReference type="Proteomes" id="UP001589894">
    <property type="component" value="Unassembled WGS sequence"/>
</dbReference>
<protein>
    <submittedName>
        <fullName evidence="2">Uncharacterized protein</fullName>
    </submittedName>
</protein>
<dbReference type="RefSeq" id="WP_377338558.1">
    <property type="nucleotide sequence ID" value="NZ_JBHLUE010000010.1"/>
</dbReference>
<evidence type="ECO:0000313" key="3">
    <source>
        <dbReference type="Proteomes" id="UP001589894"/>
    </source>
</evidence>
<feature type="transmembrane region" description="Helical" evidence="1">
    <location>
        <begin position="5"/>
        <end position="24"/>
    </location>
</feature>